<dbReference type="SMART" id="SM00852">
    <property type="entry name" value="MoCF_biosynth"/>
    <property type="match status" value="1"/>
</dbReference>
<dbReference type="AlphaFoldDB" id="A0A3E0X2V3"/>
<dbReference type="EMBL" id="NFZW01000002">
    <property type="protein sequence ID" value="RFA38806.1"/>
    <property type="molecule type" value="Genomic_DNA"/>
</dbReference>
<gene>
    <name evidence="2" type="ORF">CAL65_02530</name>
</gene>
<evidence type="ECO:0000259" key="1">
    <source>
        <dbReference type="SMART" id="SM00852"/>
    </source>
</evidence>
<dbReference type="InterPro" id="IPR036425">
    <property type="entry name" value="MoaB/Mog-like_dom_sf"/>
</dbReference>
<protein>
    <submittedName>
        <fullName evidence="2">Competence/damage-inducible protein A</fullName>
    </submittedName>
</protein>
<reference evidence="3" key="1">
    <citation type="submission" date="2017-05" db="EMBL/GenBank/DDBJ databases">
        <authorList>
            <person name="Sharma S."/>
            <person name="Sidhu C."/>
            <person name="Pinnaka A.K."/>
        </authorList>
    </citation>
    <scope>NUCLEOTIDE SEQUENCE [LARGE SCALE GENOMIC DNA]</scope>
    <source>
        <strain evidence="3">AK93</strain>
    </source>
</reference>
<sequence>MTENASSATPVVGAIVIGDEILSGKRSDKHIAKLIALLAARGMELSWVRILGDDAELLTQNLRESFASGSIVFSFGGIGATPDDRTRQCAAAALGLPLEAHPDGLRALEEQFGPAARPQRVRMVEFPQGAEIIPNPVNRVPGFSIRDHHFVPGFPNMAWPMVEWVLDNRYPHLQAAGERTEQAITVFDCRESQVIDLLETFEREYPMLRVSCLPHAEQGFQVELGLRGEITTVNTAMKRLQAHIDSMGFAWERVDLSRG</sequence>
<dbReference type="Proteomes" id="UP000256763">
    <property type="component" value="Unassembled WGS sequence"/>
</dbReference>
<accession>A0A3E0X2V3</accession>
<dbReference type="CDD" id="cd00885">
    <property type="entry name" value="cinA"/>
    <property type="match status" value="1"/>
</dbReference>
<dbReference type="Gene3D" id="3.40.980.10">
    <property type="entry name" value="MoaB/Mog-like domain"/>
    <property type="match status" value="1"/>
</dbReference>
<dbReference type="SUPFAM" id="SSF53218">
    <property type="entry name" value="Molybdenum cofactor biosynthesis proteins"/>
    <property type="match status" value="1"/>
</dbReference>
<dbReference type="InterPro" id="IPR001453">
    <property type="entry name" value="MoaB/Mog_dom"/>
</dbReference>
<proteinExistence type="predicted"/>
<evidence type="ECO:0000313" key="3">
    <source>
        <dbReference type="Proteomes" id="UP000256763"/>
    </source>
</evidence>
<dbReference type="OrthoDB" id="9801454at2"/>
<name>A0A3E0X2V3_9GAMM</name>
<keyword evidence="3" id="KW-1185">Reference proteome</keyword>
<dbReference type="RefSeq" id="WP_116303959.1">
    <property type="nucleotide sequence ID" value="NZ_NFZV01000034.1"/>
</dbReference>
<evidence type="ECO:0000313" key="2">
    <source>
        <dbReference type="EMBL" id="RFA38806.1"/>
    </source>
</evidence>
<organism evidence="2 3">
    <name type="scientific">Alkalilimnicola ehrlichii</name>
    <dbReference type="NCBI Taxonomy" id="351052"/>
    <lineage>
        <taxon>Bacteria</taxon>
        <taxon>Pseudomonadati</taxon>
        <taxon>Pseudomonadota</taxon>
        <taxon>Gammaproteobacteria</taxon>
        <taxon>Chromatiales</taxon>
        <taxon>Ectothiorhodospiraceae</taxon>
        <taxon>Alkalilimnicola</taxon>
    </lineage>
</organism>
<dbReference type="PANTHER" id="PTHR13939:SF0">
    <property type="entry name" value="NMN AMIDOHYDROLASE-LIKE PROTEIN YFAY"/>
    <property type="match status" value="1"/>
</dbReference>
<dbReference type="Pfam" id="PF00994">
    <property type="entry name" value="MoCF_biosynth"/>
    <property type="match status" value="1"/>
</dbReference>
<dbReference type="PANTHER" id="PTHR13939">
    <property type="entry name" value="NICOTINAMIDE-NUCLEOTIDE AMIDOHYDROLASE PNCC"/>
    <property type="match status" value="1"/>
</dbReference>
<comment type="caution">
    <text evidence="2">The sequence shown here is derived from an EMBL/GenBank/DDBJ whole genome shotgun (WGS) entry which is preliminary data.</text>
</comment>
<dbReference type="InterPro" id="IPR050101">
    <property type="entry name" value="CinA"/>
</dbReference>
<feature type="domain" description="MoaB/Mog" evidence="1">
    <location>
        <begin position="13"/>
        <end position="173"/>
    </location>
</feature>